<gene>
    <name evidence="1" type="ORF">DYBT9275_05958</name>
</gene>
<evidence type="ECO:0000313" key="1">
    <source>
        <dbReference type="EMBL" id="CAG5018218.1"/>
    </source>
</evidence>
<dbReference type="AlphaFoldDB" id="A0A916JKH6"/>
<organism evidence="1 2">
    <name type="scientific">Dyadobacter helix</name>
    <dbReference type="NCBI Taxonomy" id="2822344"/>
    <lineage>
        <taxon>Bacteria</taxon>
        <taxon>Pseudomonadati</taxon>
        <taxon>Bacteroidota</taxon>
        <taxon>Cytophagia</taxon>
        <taxon>Cytophagales</taxon>
        <taxon>Spirosomataceae</taxon>
        <taxon>Dyadobacter</taxon>
    </lineage>
</organism>
<accession>A0A916JKH6</accession>
<protein>
    <submittedName>
        <fullName evidence="1">Uncharacterized protein</fullName>
    </submittedName>
</protein>
<dbReference type="EMBL" id="CAJRAF010000004">
    <property type="protein sequence ID" value="CAG5018218.1"/>
    <property type="molecule type" value="Genomic_DNA"/>
</dbReference>
<evidence type="ECO:0000313" key="2">
    <source>
        <dbReference type="Proteomes" id="UP000680038"/>
    </source>
</evidence>
<sequence length="165" mass="18979">MIRISTLPLIEDDTQFYAAKLILLVDVLYIGDAPRQMREYIKASHGGFVFEKKTYMPITLTGHPESLLANAEKGIHFKFDRGFENVYTLNGNVDYAIWHKRLYDLSAYIGQQQIAFEQEVDFIIQRYLTGYREYPKAPGKLLEVPQSTPAIGTRAMRGFKPLAKR</sequence>
<proteinExistence type="predicted"/>
<comment type="caution">
    <text evidence="1">The sequence shown here is derived from an EMBL/GenBank/DDBJ whole genome shotgun (WGS) entry which is preliminary data.</text>
</comment>
<reference evidence="1" key="1">
    <citation type="submission" date="2021-04" db="EMBL/GenBank/DDBJ databases">
        <authorList>
            <person name="Rodrigo-Torres L."/>
            <person name="Arahal R. D."/>
            <person name="Lucena T."/>
        </authorList>
    </citation>
    <scope>NUCLEOTIDE SEQUENCE</scope>
    <source>
        <strain evidence="1">CECT 9275</strain>
    </source>
</reference>
<dbReference type="RefSeq" id="WP_215242269.1">
    <property type="nucleotide sequence ID" value="NZ_CAJRAF010000004.1"/>
</dbReference>
<keyword evidence="2" id="KW-1185">Reference proteome</keyword>
<name>A0A916JKH6_9BACT</name>
<dbReference type="Proteomes" id="UP000680038">
    <property type="component" value="Unassembled WGS sequence"/>
</dbReference>